<organism evidence="1 2">
    <name type="scientific">Mycena rosella</name>
    <name type="common">Pink bonnet</name>
    <name type="synonym">Agaricus rosellus</name>
    <dbReference type="NCBI Taxonomy" id="1033263"/>
    <lineage>
        <taxon>Eukaryota</taxon>
        <taxon>Fungi</taxon>
        <taxon>Dikarya</taxon>
        <taxon>Basidiomycota</taxon>
        <taxon>Agaricomycotina</taxon>
        <taxon>Agaricomycetes</taxon>
        <taxon>Agaricomycetidae</taxon>
        <taxon>Agaricales</taxon>
        <taxon>Marasmiineae</taxon>
        <taxon>Mycenaceae</taxon>
        <taxon>Mycena</taxon>
    </lineage>
</organism>
<gene>
    <name evidence="1" type="ORF">B0H17DRAFT_1147988</name>
</gene>
<keyword evidence="2" id="KW-1185">Reference proteome</keyword>
<name>A0AAD7CGZ9_MYCRO</name>
<dbReference type="EMBL" id="JARKIE010000377">
    <property type="protein sequence ID" value="KAJ7648531.1"/>
    <property type="molecule type" value="Genomic_DNA"/>
</dbReference>
<sequence length="288" mass="32685">MPKIEAESRPRFGLEFKFKLKVQAQLVDKVGAEIQSRPAADLGVGSEKEFKIAITSVGDIFTIVIIFKQFQAHPAGRITLWDGKDITVRKRIGGRESARGRKPRGGGRAHTVRCIWTRTALWGDCGVHIPDGGGGERYRRRRRLCSLLRVKKGLKMPSVGFRTESRRTPAIHIVQILPDMGPTRMEVNGEQERKDVNVDVRTFRRTARRLQQPRECLSMDADDLTAWGIKACGKRVDGRRRGGWLARRTRILGLKFTSRWLCLDFRRPVQSNAQPVSPSCNLELHTPR</sequence>
<comment type="caution">
    <text evidence="1">The sequence shown here is derived from an EMBL/GenBank/DDBJ whole genome shotgun (WGS) entry which is preliminary data.</text>
</comment>
<proteinExistence type="predicted"/>
<evidence type="ECO:0000313" key="1">
    <source>
        <dbReference type="EMBL" id="KAJ7648531.1"/>
    </source>
</evidence>
<dbReference type="Proteomes" id="UP001221757">
    <property type="component" value="Unassembled WGS sequence"/>
</dbReference>
<reference evidence="1" key="1">
    <citation type="submission" date="2023-03" db="EMBL/GenBank/DDBJ databases">
        <title>Massive genome expansion in bonnet fungi (Mycena s.s.) driven by repeated elements and novel gene families across ecological guilds.</title>
        <authorList>
            <consortium name="Lawrence Berkeley National Laboratory"/>
            <person name="Harder C.B."/>
            <person name="Miyauchi S."/>
            <person name="Viragh M."/>
            <person name="Kuo A."/>
            <person name="Thoen E."/>
            <person name="Andreopoulos B."/>
            <person name="Lu D."/>
            <person name="Skrede I."/>
            <person name="Drula E."/>
            <person name="Henrissat B."/>
            <person name="Morin E."/>
            <person name="Kohler A."/>
            <person name="Barry K."/>
            <person name="LaButti K."/>
            <person name="Morin E."/>
            <person name="Salamov A."/>
            <person name="Lipzen A."/>
            <person name="Mereny Z."/>
            <person name="Hegedus B."/>
            <person name="Baldrian P."/>
            <person name="Stursova M."/>
            <person name="Weitz H."/>
            <person name="Taylor A."/>
            <person name="Grigoriev I.V."/>
            <person name="Nagy L.G."/>
            <person name="Martin F."/>
            <person name="Kauserud H."/>
        </authorList>
    </citation>
    <scope>NUCLEOTIDE SEQUENCE</scope>
    <source>
        <strain evidence="1">CBHHK067</strain>
    </source>
</reference>
<dbReference type="AlphaFoldDB" id="A0AAD7CGZ9"/>
<accession>A0AAD7CGZ9</accession>
<protein>
    <submittedName>
        <fullName evidence="1">Uncharacterized protein</fullName>
    </submittedName>
</protein>
<evidence type="ECO:0000313" key="2">
    <source>
        <dbReference type="Proteomes" id="UP001221757"/>
    </source>
</evidence>